<evidence type="ECO:0000256" key="1">
    <source>
        <dbReference type="ARBA" id="ARBA00004651"/>
    </source>
</evidence>
<accession>A0A381D7G9</accession>
<evidence type="ECO:0000313" key="7">
    <source>
        <dbReference type="Proteomes" id="UP000194309"/>
    </source>
</evidence>
<dbReference type="PANTHER" id="PTHR33529">
    <property type="entry name" value="SLR0882 PROTEIN-RELATED"/>
    <property type="match status" value="1"/>
</dbReference>
<keyword evidence="3" id="KW-0812">Transmembrane</keyword>
<reference evidence="6 7" key="1">
    <citation type="journal article" date="2017" name="Genome Biol. Evol.">
        <title>Comparative Genomic Analysis Identifies a Campylobacter Clade Deficient in Selenium Metabolism.</title>
        <authorList>
            <person name="Miller W.G."/>
            <person name="Yee E."/>
            <person name="Lopes B.S."/>
            <person name="Chapman M.H."/>
            <person name="Huynh S."/>
            <person name="Bono J.L."/>
            <person name="Parker C.T."/>
            <person name="Strachan N.J.C."/>
            <person name="Forbes K.J."/>
        </authorList>
    </citation>
    <scope>NUCLEOTIDE SEQUENCE [LARGE SCALE GENOMIC DNA]</scope>
    <source>
        <strain evidence="6 7">NCTC 13003</strain>
    </source>
</reference>
<protein>
    <submittedName>
        <fullName evidence="6">Lipooligosaccharide transport system, permease component (LptG family)</fullName>
    </submittedName>
</protein>
<organism evidence="6 7">
    <name type="scientific">Campylobacter devanensis</name>
    <dbReference type="NCBI Taxonomy" id="3161138"/>
    <lineage>
        <taxon>Bacteria</taxon>
        <taxon>Pseudomonadati</taxon>
        <taxon>Campylobacterota</taxon>
        <taxon>Epsilonproteobacteria</taxon>
        <taxon>Campylobacterales</taxon>
        <taxon>Campylobacteraceae</taxon>
        <taxon>Campylobacter</taxon>
    </lineage>
</organism>
<evidence type="ECO:0000313" key="6">
    <source>
        <dbReference type="EMBL" id="ARQ98662.1"/>
    </source>
</evidence>
<dbReference type="KEGG" id="cdev:CIGN_0352"/>
<keyword evidence="7" id="KW-1185">Reference proteome</keyword>
<dbReference type="EMBL" id="CP018788">
    <property type="protein sequence ID" value="ARQ98662.1"/>
    <property type="molecule type" value="Genomic_DNA"/>
</dbReference>
<evidence type="ECO:0000256" key="2">
    <source>
        <dbReference type="ARBA" id="ARBA00022475"/>
    </source>
</evidence>
<dbReference type="STRING" id="1660064.CIGN_0352"/>
<keyword evidence="2" id="KW-1003">Cell membrane</keyword>
<dbReference type="PANTHER" id="PTHR33529:SF6">
    <property type="entry name" value="YJGP_YJGQ FAMILY PERMEASE"/>
    <property type="match status" value="1"/>
</dbReference>
<dbReference type="GO" id="GO:0043190">
    <property type="term" value="C:ATP-binding cassette (ABC) transporter complex"/>
    <property type="evidence" value="ECO:0007669"/>
    <property type="project" value="TreeGrafter"/>
</dbReference>
<dbReference type="Pfam" id="PF03739">
    <property type="entry name" value="LptF_LptG"/>
    <property type="match status" value="1"/>
</dbReference>
<dbReference type="Proteomes" id="UP000194309">
    <property type="component" value="Chromosome"/>
</dbReference>
<dbReference type="AlphaFoldDB" id="A0A1X9SR06"/>
<keyword evidence="5" id="KW-0472">Membrane</keyword>
<sequence>MKLFARYSAFIYVKYFFIIFISLIGFYVVIDTLTNLKNLPSSANLQLIYVSLTALISINYVLPISIVLALIATMINLTRSNELVSFYALGISKNRLITPIFTITLLISFGYIGLCCTQFAYAKERQESLEDFQSFDRSTKWIFLRFENKFTYIEKLLGNKQLAQNVRIFDMNGSQIISQITAKEASYNGDTWILKDNNITQIPQNLSLGATGLERSYADEIVITNSFRPRIIENIENKDNLYSIIDAIDSINTLKNENINIAKIKSVLYSMIFFPLFAPFMVLILYYYMPVTGRFASLAIASFGAIFISLCIWGILFLLIRLSINGAIAAEIGIILPVIILMLFAGYQFYKHR</sequence>
<dbReference type="InterPro" id="IPR005495">
    <property type="entry name" value="LptG/LptF_permease"/>
</dbReference>
<accession>A0A1X9SR06</accession>
<proteinExistence type="predicted"/>
<dbReference type="GO" id="GO:0015920">
    <property type="term" value="P:lipopolysaccharide transport"/>
    <property type="evidence" value="ECO:0007669"/>
    <property type="project" value="TreeGrafter"/>
</dbReference>
<dbReference type="OrthoDB" id="5372305at2"/>
<evidence type="ECO:0000256" key="3">
    <source>
        <dbReference type="ARBA" id="ARBA00022692"/>
    </source>
</evidence>
<gene>
    <name evidence="6" type="ORF">CIGN_0352</name>
</gene>
<keyword evidence="4" id="KW-1133">Transmembrane helix</keyword>
<evidence type="ECO:0000256" key="5">
    <source>
        <dbReference type="ARBA" id="ARBA00023136"/>
    </source>
</evidence>
<comment type="subcellular location">
    <subcellularLocation>
        <location evidence="1">Cell membrane</location>
        <topology evidence="1">Multi-pass membrane protein</topology>
    </subcellularLocation>
</comment>
<evidence type="ECO:0000256" key="4">
    <source>
        <dbReference type="ARBA" id="ARBA00022989"/>
    </source>
</evidence>
<name>A0A1X9SR06_9BACT</name>